<organism evidence="4 5">
    <name type="scientific">Cytospora mali</name>
    <name type="common">Apple Valsa canker fungus</name>
    <name type="synonym">Valsa mali</name>
    <dbReference type="NCBI Taxonomy" id="578113"/>
    <lineage>
        <taxon>Eukaryota</taxon>
        <taxon>Fungi</taxon>
        <taxon>Dikarya</taxon>
        <taxon>Ascomycota</taxon>
        <taxon>Pezizomycotina</taxon>
        <taxon>Sordariomycetes</taxon>
        <taxon>Sordariomycetidae</taxon>
        <taxon>Diaporthales</taxon>
        <taxon>Cytosporaceae</taxon>
        <taxon>Cytospora</taxon>
    </lineage>
</organism>
<evidence type="ECO:0000256" key="2">
    <source>
        <dbReference type="SAM" id="MobiDB-lite"/>
    </source>
</evidence>
<dbReference type="InterPro" id="IPR000504">
    <property type="entry name" value="RRM_dom"/>
</dbReference>
<evidence type="ECO:0000256" key="1">
    <source>
        <dbReference type="PROSITE-ProRule" id="PRU00176"/>
    </source>
</evidence>
<accession>A0A194W0H6</accession>
<feature type="compositionally biased region" description="Pro residues" evidence="2">
    <location>
        <begin position="337"/>
        <end position="353"/>
    </location>
</feature>
<dbReference type="GO" id="GO:0003723">
    <property type="term" value="F:RNA binding"/>
    <property type="evidence" value="ECO:0007669"/>
    <property type="project" value="UniProtKB-UniRule"/>
</dbReference>
<name>A0A194W0H6_CYTMA</name>
<dbReference type="Pfam" id="PF00076">
    <property type="entry name" value="RRM_1"/>
    <property type="match status" value="1"/>
</dbReference>
<dbReference type="SUPFAM" id="SSF54928">
    <property type="entry name" value="RNA-binding domain, RBD"/>
    <property type="match status" value="1"/>
</dbReference>
<protein>
    <recommendedName>
        <fullName evidence="3">RRM domain-containing protein</fullName>
    </recommendedName>
</protein>
<dbReference type="OrthoDB" id="446113at2759"/>
<keyword evidence="5" id="KW-1185">Reference proteome</keyword>
<dbReference type="PANTHER" id="PTHR48038:SF1">
    <property type="entry name" value="RIBONUCLEOPROTEIN RB97D"/>
    <property type="match status" value="1"/>
</dbReference>
<dbReference type="PANTHER" id="PTHR48038">
    <property type="entry name" value="RIBONUCLEOPROTEIN RB97D"/>
    <property type="match status" value="1"/>
</dbReference>
<feature type="region of interest" description="Disordered" evidence="2">
    <location>
        <begin position="296"/>
        <end position="355"/>
    </location>
</feature>
<feature type="domain" description="RRM" evidence="3">
    <location>
        <begin position="204"/>
        <end position="281"/>
    </location>
</feature>
<evidence type="ECO:0000259" key="3">
    <source>
        <dbReference type="PROSITE" id="PS50102"/>
    </source>
</evidence>
<proteinExistence type="predicted"/>
<gene>
    <name evidence="4" type="ORF">VM1G_05135</name>
</gene>
<keyword evidence="1" id="KW-0694">RNA-binding</keyword>
<dbReference type="SMR" id="A0A194W0H6"/>
<feature type="region of interest" description="Disordered" evidence="2">
    <location>
        <begin position="437"/>
        <end position="573"/>
    </location>
</feature>
<feature type="compositionally biased region" description="Low complexity" evidence="2">
    <location>
        <begin position="510"/>
        <end position="525"/>
    </location>
</feature>
<evidence type="ECO:0000313" key="5">
    <source>
        <dbReference type="Proteomes" id="UP000078559"/>
    </source>
</evidence>
<dbReference type="InterPro" id="IPR035979">
    <property type="entry name" value="RBD_domain_sf"/>
</dbReference>
<dbReference type="EMBL" id="CM003102">
    <property type="protein sequence ID" value="KUI69618.1"/>
    <property type="molecule type" value="Genomic_DNA"/>
</dbReference>
<sequence length="573" mass="62683">MRNHTPPLFVSHLSSSGQCCYVCEWILLAFRRQVEHPVLSDTMIPNSRQSSLPILETTFLRQTHGHKRPCIMYIFARKMDGKERWIAAPPAPYLPFLLRYEETKDVERFVRLDSGEWVGLLKEPGRTLSIFPDTLAPLRNELYEIFGYPPGVSPYLPPGHNTAKDGRADGLQTEEVNLIFPPPIPPGSGSGDDPDDDIISCANTTIFVGCLAASATKADLKDAFLPYGEIADIKILGQKPQSPIKNGFVYFFKRRDAEMAMEQLQGFPIRGNRIRLSWGKRVSEDVLKSHPEKHICSIHDHSDPAGPATPPAPSYQQPQVGPAPMPSVPYSPMVYQQPPPPTGYPIQHPPPNPVGYQQLPPLTGYPMQYPPYNPMGHQPPQPTGYPMQYPNYNPMGYQQPQPMGFPVPYPPSIQMVNQQPQPHCVVYPMSAMSRAPGGYINPPGGPIPAGPQSQGPSLEPQQQTPHRPESRQASTQPAEDAHGGQAHGEAQRPAPDSSKGGSSQERTGDSSPNHSSKSSHTSLKPSTPPLESSDPKAADSAEVDGLKSNWVVVDSGADANIPSDGRVVEDKTG</sequence>
<evidence type="ECO:0000313" key="4">
    <source>
        <dbReference type="EMBL" id="KUI69618.1"/>
    </source>
</evidence>
<feature type="compositionally biased region" description="Polar residues" evidence="2">
    <location>
        <begin position="459"/>
        <end position="477"/>
    </location>
</feature>
<reference evidence="4" key="1">
    <citation type="submission" date="2014-12" db="EMBL/GenBank/DDBJ databases">
        <title>Genome Sequence of Valsa Canker Pathogens Uncovers a Specific Adaption of Colonization on Woody Bark.</title>
        <authorList>
            <person name="Yin Z."/>
            <person name="Liu H."/>
            <person name="Gao X."/>
            <person name="Li Z."/>
            <person name="Song N."/>
            <person name="Ke X."/>
            <person name="Dai Q."/>
            <person name="Wu Y."/>
            <person name="Sun Y."/>
            <person name="Xu J.-R."/>
            <person name="Kang Z.K."/>
            <person name="Wang L."/>
            <person name="Huang L."/>
        </authorList>
    </citation>
    <scope>NUCLEOTIDE SEQUENCE [LARGE SCALE GENOMIC DNA]</scope>
    <source>
        <strain evidence="4">03-8</strain>
    </source>
</reference>
<dbReference type="SMART" id="SM00360">
    <property type="entry name" value="RRM"/>
    <property type="match status" value="1"/>
</dbReference>
<dbReference type="AlphaFoldDB" id="A0A194W0H6"/>
<dbReference type="PROSITE" id="PS50102">
    <property type="entry name" value="RRM"/>
    <property type="match status" value="1"/>
</dbReference>
<dbReference type="InterPro" id="IPR012677">
    <property type="entry name" value="Nucleotide-bd_a/b_plait_sf"/>
</dbReference>
<dbReference type="Proteomes" id="UP000078559">
    <property type="component" value="Chromosome 5"/>
</dbReference>
<dbReference type="Gene3D" id="3.30.70.330">
    <property type="match status" value="1"/>
</dbReference>